<dbReference type="Proteomes" id="UP001596410">
    <property type="component" value="Unassembled WGS sequence"/>
</dbReference>
<keyword evidence="3" id="KW-1185">Reference proteome</keyword>
<name>A0ABW2EIB4_9BACI</name>
<protein>
    <submittedName>
        <fullName evidence="2">MBL fold metallo-hydrolase</fullName>
    </submittedName>
</protein>
<dbReference type="InterPro" id="IPR001279">
    <property type="entry name" value="Metallo-B-lactamas"/>
</dbReference>
<dbReference type="EMBL" id="JBHSZV010000021">
    <property type="protein sequence ID" value="MFC7062007.1"/>
    <property type="molecule type" value="Genomic_DNA"/>
</dbReference>
<organism evidence="2 3">
    <name type="scientific">Halobacillus seohaensis</name>
    <dbReference type="NCBI Taxonomy" id="447421"/>
    <lineage>
        <taxon>Bacteria</taxon>
        <taxon>Bacillati</taxon>
        <taxon>Bacillota</taxon>
        <taxon>Bacilli</taxon>
        <taxon>Bacillales</taxon>
        <taxon>Bacillaceae</taxon>
        <taxon>Halobacillus</taxon>
    </lineage>
</organism>
<evidence type="ECO:0000313" key="3">
    <source>
        <dbReference type="Proteomes" id="UP001596410"/>
    </source>
</evidence>
<dbReference type="InterPro" id="IPR036866">
    <property type="entry name" value="RibonucZ/Hydroxyglut_hydro"/>
</dbReference>
<dbReference type="InterPro" id="IPR050855">
    <property type="entry name" value="NDM-1-like"/>
</dbReference>
<dbReference type="PANTHER" id="PTHR42951">
    <property type="entry name" value="METALLO-BETA-LACTAMASE DOMAIN-CONTAINING"/>
    <property type="match status" value="1"/>
</dbReference>
<dbReference type="PANTHER" id="PTHR42951:SF17">
    <property type="entry name" value="METALLO-BETA-LACTAMASE DOMAIN-CONTAINING PROTEIN"/>
    <property type="match status" value="1"/>
</dbReference>
<sequence length="274" mass="30739">MDDKLIPVASISSGIDQYVANDIHCLPIQIVNICFVGSPERPKNWVLVDAGMPKSSDKIIEAAKELYGEENKPKAIILTHGHFDHVGAVEELVDHWNVPVYAHELEMPYLTGEKNYPEPDTSVEGGFVAKMSRMFPNEGIDLGEHVQSLPADGTVPHMEEWNWIHTPGHISLFRDNDRTLLAGDAFITVKQEYLFKVLTQEQEISGPPRYLTTDWKAAWNSVDKLDSLKPNVVVTGHGFPMAGEELQENLTKLNKEFDTIAIPDYGKYVNKEDS</sequence>
<accession>A0ABW2EIB4</accession>
<feature type="domain" description="Metallo-beta-lactamase" evidence="1">
    <location>
        <begin position="30"/>
        <end position="237"/>
    </location>
</feature>
<comment type="caution">
    <text evidence="2">The sequence shown here is derived from an EMBL/GenBank/DDBJ whole genome shotgun (WGS) entry which is preliminary data.</text>
</comment>
<gene>
    <name evidence="2" type="ORF">ACFQIC_09055</name>
</gene>
<dbReference type="RefSeq" id="WP_390217049.1">
    <property type="nucleotide sequence ID" value="NZ_JBHSZV010000021.1"/>
</dbReference>
<reference evidence="3" key="1">
    <citation type="journal article" date="2019" name="Int. J. Syst. Evol. Microbiol.">
        <title>The Global Catalogue of Microorganisms (GCM) 10K type strain sequencing project: providing services to taxonomists for standard genome sequencing and annotation.</title>
        <authorList>
            <consortium name="The Broad Institute Genomics Platform"/>
            <consortium name="The Broad Institute Genome Sequencing Center for Infectious Disease"/>
            <person name="Wu L."/>
            <person name="Ma J."/>
        </authorList>
    </citation>
    <scope>NUCLEOTIDE SEQUENCE [LARGE SCALE GENOMIC DNA]</scope>
    <source>
        <strain evidence="3">CGMCC 4.1621</strain>
    </source>
</reference>
<dbReference type="SUPFAM" id="SSF56281">
    <property type="entry name" value="Metallo-hydrolase/oxidoreductase"/>
    <property type="match status" value="1"/>
</dbReference>
<proteinExistence type="predicted"/>
<evidence type="ECO:0000313" key="2">
    <source>
        <dbReference type="EMBL" id="MFC7062007.1"/>
    </source>
</evidence>
<evidence type="ECO:0000259" key="1">
    <source>
        <dbReference type="SMART" id="SM00849"/>
    </source>
</evidence>
<dbReference type="Gene3D" id="3.60.15.10">
    <property type="entry name" value="Ribonuclease Z/Hydroxyacylglutathione hydrolase-like"/>
    <property type="match status" value="1"/>
</dbReference>
<dbReference type="CDD" id="cd07721">
    <property type="entry name" value="yflN-like_MBL-fold"/>
    <property type="match status" value="1"/>
</dbReference>
<dbReference type="Pfam" id="PF00753">
    <property type="entry name" value="Lactamase_B"/>
    <property type="match status" value="1"/>
</dbReference>
<dbReference type="SMART" id="SM00849">
    <property type="entry name" value="Lactamase_B"/>
    <property type="match status" value="1"/>
</dbReference>